<evidence type="ECO:0000259" key="1">
    <source>
        <dbReference type="Pfam" id="PF18139"/>
    </source>
</evidence>
<evidence type="ECO:0000313" key="2">
    <source>
        <dbReference type="EMBL" id="CAF4358695.1"/>
    </source>
</evidence>
<dbReference type="EMBL" id="CAJOAZ010021711">
    <property type="protein sequence ID" value="CAF4358695.1"/>
    <property type="molecule type" value="Genomic_DNA"/>
</dbReference>
<comment type="caution">
    <text evidence="2">The sequence shown here is derived from an EMBL/GenBank/DDBJ whole genome shotgun (WGS) entry which is preliminary data.</text>
</comment>
<feature type="domain" description="TRPM SLOG" evidence="1">
    <location>
        <begin position="51"/>
        <end position="135"/>
    </location>
</feature>
<sequence>YCILSDTINQKDLCALTKQQQVAFAKATKYPTEMQRSDFVNYACEIDDSYAVTIIVEGGINTCLAVLSEIQVQRPVIFIQGSGKIADVLAGLMDLTAKNKYTPARVPEQDEIEHNLRRFPMRARTEKEHKRLIDQIKEIMHPSVRRYLNVFRNNSELNMKQTIF</sequence>
<organism evidence="2 3">
    <name type="scientific">Adineta steineri</name>
    <dbReference type="NCBI Taxonomy" id="433720"/>
    <lineage>
        <taxon>Eukaryota</taxon>
        <taxon>Metazoa</taxon>
        <taxon>Spiralia</taxon>
        <taxon>Gnathifera</taxon>
        <taxon>Rotifera</taxon>
        <taxon>Eurotatoria</taxon>
        <taxon>Bdelloidea</taxon>
        <taxon>Adinetida</taxon>
        <taxon>Adinetidae</taxon>
        <taxon>Adineta</taxon>
    </lineage>
</organism>
<gene>
    <name evidence="2" type="ORF">OXD698_LOCUS49183</name>
</gene>
<dbReference type="Pfam" id="PF18139">
    <property type="entry name" value="LSDAT_euk"/>
    <property type="match status" value="1"/>
</dbReference>
<dbReference type="InterPro" id="IPR041491">
    <property type="entry name" value="TRPM_SLOG"/>
</dbReference>
<name>A0A820LK78_9BILA</name>
<accession>A0A820LK78</accession>
<proteinExistence type="predicted"/>
<protein>
    <recommendedName>
        <fullName evidence="1">TRPM SLOG domain-containing protein</fullName>
    </recommendedName>
</protein>
<feature type="non-terminal residue" evidence="2">
    <location>
        <position position="164"/>
    </location>
</feature>
<dbReference type="Proteomes" id="UP000663844">
    <property type="component" value="Unassembled WGS sequence"/>
</dbReference>
<evidence type="ECO:0000313" key="3">
    <source>
        <dbReference type="Proteomes" id="UP000663844"/>
    </source>
</evidence>
<feature type="non-terminal residue" evidence="2">
    <location>
        <position position="1"/>
    </location>
</feature>
<reference evidence="2" key="1">
    <citation type="submission" date="2021-02" db="EMBL/GenBank/DDBJ databases">
        <authorList>
            <person name="Nowell W R."/>
        </authorList>
    </citation>
    <scope>NUCLEOTIDE SEQUENCE</scope>
</reference>
<dbReference type="AlphaFoldDB" id="A0A820LK78"/>